<protein>
    <recommendedName>
        <fullName evidence="3">Fungal N-terminal domain-containing protein</fullName>
    </recommendedName>
</protein>
<evidence type="ECO:0000313" key="2">
    <source>
        <dbReference type="Proteomes" id="UP000070700"/>
    </source>
</evidence>
<name>A0A194XFE4_MOLSC</name>
<dbReference type="OrthoDB" id="7464126at2759"/>
<organism evidence="1 2">
    <name type="scientific">Mollisia scopiformis</name>
    <name type="common">Conifer needle endophyte fungus</name>
    <name type="synonym">Phialocephala scopiformis</name>
    <dbReference type="NCBI Taxonomy" id="149040"/>
    <lineage>
        <taxon>Eukaryota</taxon>
        <taxon>Fungi</taxon>
        <taxon>Dikarya</taxon>
        <taxon>Ascomycota</taxon>
        <taxon>Pezizomycotina</taxon>
        <taxon>Leotiomycetes</taxon>
        <taxon>Helotiales</taxon>
        <taxon>Mollisiaceae</taxon>
        <taxon>Mollisia</taxon>
    </lineage>
</organism>
<dbReference type="InParanoid" id="A0A194XFE4"/>
<feature type="non-terminal residue" evidence="1">
    <location>
        <position position="142"/>
    </location>
</feature>
<accession>A0A194XFE4</accession>
<dbReference type="RefSeq" id="XP_018073270.1">
    <property type="nucleotide sequence ID" value="XM_018208334.1"/>
</dbReference>
<dbReference type="EMBL" id="KQ947412">
    <property type="protein sequence ID" value="KUJ18915.1"/>
    <property type="molecule type" value="Genomic_DNA"/>
</dbReference>
<proteinExistence type="predicted"/>
<dbReference type="Proteomes" id="UP000070700">
    <property type="component" value="Unassembled WGS sequence"/>
</dbReference>
<dbReference type="KEGG" id="psco:LY89DRAFT_553410"/>
<reference evidence="1 2" key="1">
    <citation type="submission" date="2015-10" db="EMBL/GenBank/DDBJ databases">
        <title>Full genome of DAOMC 229536 Phialocephala scopiformis, a fungal endophyte of spruce producing the potent anti-insectan compound rugulosin.</title>
        <authorList>
            <consortium name="DOE Joint Genome Institute"/>
            <person name="Walker A.K."/>
            <person name="Frasz S.L."/>
            <person name="Seifert K.A."/>
            <person name="Miller J.D."/>
            <person name="Mondo S.J."/>
            <person name="Labutti K."/>
            <person name="Lipzen A."/>
            <person name="Dockter R."/>
            <person name="Kennedy M."/>
            <person name="Grigoriev I.V."/>
            <person name="Spatafora J.W."/>
        </authorList>
    </citation>
    <scope>NUCLEOTIDE SEQUENCE [LARGE SCALE GENOMIC DNA]</scope>
    <source>
        <strain evidence="1 2">CBS 120377</strain>
    </source>
</reference>
<dbReference type="GeneID" id="28818060"/>
<keyword evidence="2" id="KW-1185">Reference proteome</keyword>
<gene>
    <name evidence="1" type="ORF">LY89DRAFT_553410</name>
</gene>
<dbReference type="AlphaFoldDB" id="A0A194XFE4"/>
<evidence type="ECO:0008006" key="3">
    <source>
        <dbReference type="Google" id="ProtNLM"/>
    </source>
</evidence>
<sequence length="142" mass="16583">MSFGYSIGDALSLLNLAFQTLQNTRRACGEHDDLTREVSSLHRVLHRLHLELLNPHSVLNRADDDRHAELNELGESCEQILRLMNSIVTKYNALWDGSIWTNVDGDEKMFWRELRRGLVKEGYRSSVLQRHKHLIQDYIKEL</sequence>
<evidence type="ECO:0000313" key="1">
    <source>
        <dbReference type="EMBL" id="KUJ18915.1"/>
    </source>
</evidence>